<accession>J9QXQ5</accession>
<feature type="chain" id="PRO_5003826728" evidence="1">
    <location>
        <begin position="19"/>
        <end position="101"/>
    </location>
</feature>
<dbReference type="KEGG" id="rag:B739_0476"/>
<gene>
    <name evidence="2" type="ORF">B739_0476</name>
</gene>
<keyword evidence="1" id="KW-0732">Signal</keyword>
<evidence type="ECO:0000256" key="1">
    <source>
        <dbReference type="SAM" id="SignalP"/>
    </source>
</evidence>
<feature type="signal peptide" evidence="1">
    <location>
        <begin position="1"/>
        <end position="18"/>
    </location>
</feature>
<dbReference type="AlphaFoldDB" id="J9QXQ5"/>
<dbReference type="PATRIC" id="fig|1228997.3.peg.472"/>
<sequence>MKKLFFVATLLVAGVMSAKVGTPNRKCIKDDAKKSIEYLPIKKLGGVEKVNIPSFITAGACSNWITVDASCGARYYLCSDSYKNMKELMKAVDYFDDAKCN</sequence>
<dbReference type="RefSeq" id="WP_014937527.1">
    <property type="nucleotide sequence ID" value="NC_018609.1"/>
</dbReference>
<keyword evidence="3" id="KW-1185">Reference proteome</keyword>
<name>J9QXQ5_RIEAN</name>
<dbReference type="EMBL" id="CP003787">
    <property type="protein sequence ID" value="AFR35080.1"/>
    <property type="molecule type" value="Genomic_DNA"/>
</dbReference>
<protein>
    <submittedName>
        <fullName evidence="2">Uncharacterized protein</fullName>
    </submittedName>
</protein>
<dbReference type="HOGENOM" id="CLU_2289533_0_0_10"/>
<evidence type="ECO:0000313" key="2">
    <source>
        <dbReference type="EMBL" id="AFR35080.1"/>
    </source>
</evidence>
<evidence type="ECO:0000313" key="3">
    <source>
        <dbReference type="Proteomes" id="UP000006276"/>
    </source>
</evidence>
<organism evidence="2 3">
    <name type="scientific">Riemerella anatipestifer RA-CH-1</name>
    <dbReference type="NCBI Taxonomy" id="1228997"/>
    <lineage>
        <taxon>Bacteria</taxon>
        <taxon>Pseudomonadati</taxon>
        <taxon>Bacteroidota</taxon>
        <taxon>Flavobacteriia</taxon>
        <taxon>Flavobacteriales</taxon>
        <taxon>Weeksellaceae</taxon>
        <taxon>Riemerella</taxon>
    </lineage>
</organism>
<dbReference type="Proteomes" id="UP000006276">
    <property type="component" value="Chromosome"/>
</dbReference>
<proteinExistence type="predicted"/>
<reference evidence="2 3" key="1">
    <citation type="submission" date="2012-09" db="EMBL/GenBank/DDBJ databases">
        <title>Riemerella anatipestifer vaccine strains.</title>
        <authorList>
            <person name="Chun C.A."/>
            <person name="Shu W.M."/>
            <person name="Kang Z.D."/>
            <person name="Jia W.X."/>
        </authorList>
    </citation>
    <scope>NUCLEOTIDE SEQUENCE [LARGE SCALE GENOMIC DNA]</scope>
    <source>
        <strain evidence="2 3">RA-CH-1</strain>
    </source>
</reference>